<accession>A0ABS4Y606</accession>
<dbReference type="PANTHER" id="PTHR43283">
    <property type="entry name" value="BETA-LACTAMASE-RELATED"/>
    <property type="match status" value="1"/>
</dbReference>
<dbReference type="Gene3D" id="3.40.710.10">
    <property type="entry name" value="DD-peptidase/beta-lactamase superfamily"/>
    <property type="match status" value="1"/>
</dbReference>
<dbReference type="Pfam" id="PF00144">
    <property type="entry name" value="Beta-lactamase"/>
    <property type="match status" value="1"/>
</dbReference>
<dbReference type="PANTHER" id="PTHR43283:SF3">
    <property type="entry name" value="BETA-LACTAMASE FAMILY PROTEIN (AFU_ORTHOLOGUE AFUA_5G07500)"/>
    <property type="match status" value="1"/>
</dbReference>
<comment type="caution">
    <text evidence="2">The sequence shown here is derived from an EMBL/GenBank/DDBJ whole genome shotgun (WGS) entry which is preliminary data.</text>
</comment>
<dbReference type="InterPro" id="IPR012338">
    <property type="entry name" value="Beta-lactam/transpept-like"/>
</dbReference>
<keyword evidence="3" id="KW-1185">Reference proteome</keyword>
<dbReference type="RefSeq" id="WP_209515883.1">
    <property type="nucleotide sequence ID" value="NZ_JAGIOH010000001.1"/>
</dbReference>
<sequence length="464" mass="48912">MAQETQQTLSEFVEAAAGKFGVPGVAVGVWAGGRELYACHGVTNVDSPLPVDQATLYTLGSVTKPFTATALMRLVADGRVELDAPVRRYVPELVLRDERAAAEITVLQLLNHTAGLDWRMSVDTGEGDDALAAYVAEMSGTEQIAPPGIRASYSQIGFNLAGRILEKVTGLTYEQAVASLVLEPLGLSHTTFSTADTLTGRFAVGHNLTADGTLVTARRWKDSRANNPGGGGASCVADMLRWARFHLGDGRAQDGTRVLPAELLRRMREQTVALRGSSLCDAFGISWFLRDVDGVRTVGHGGSANGQFAELLIVPERDFAVVALSNAGPDSGLAFNQSVVEWALEHHLGVAHRDPDPLPYDAARAGEAAGSYENEVMTLTIADAGTGLTIECAIKPEIRAAADTELPPDLPPADLGLLPGDADGYIVTNGGLKGQCGYFTRDESGAITGADLAGRLFSRVTVAA</sequence>
<feature type="domain" description="Beta-lactamase-related" evidence="1">
    <location>
        <begin position="13"/>
        <end position="330"/>
    </location>
</feature>
<organism evidence="2 3">
    <name type="scientific">Streptomyces syringium</name>
    <dbReference type="NCBI Taxonomy" id="76729"/>
    <lineage>
        <taxon>Bacteria</taxon>
        <taxon>Bacillati</taxon>
        <taxon>Actinomycetota</taxon>
        <taxon>Actinomycetes</taxon>
        <taxon>Kitasatosporales</taxon>
        <taxon>Streptomycetaceae</taxon>
        <taxon>Streptomyces</taxon>
    </lineage>
</organism>
<reference evidence="2 3" key="1">
    <citation type="submission" date="2021-03" db="EMBL/GenBank/DDBJ databases">
        <title>Sequencing the genomes of 1000 actinobacteria strains.</title>
        <authorList>
            <person name="Klenk H.-P."/>
        </authorList>
    </citation>
    <scope>NUCLEOTIDE SEQUENCE [LARGE SCALE GENOMIC DNA]</scope>
    <source>
        <strain evidence="2 3">DSM 41480</strain>
    </source>
</reference>
<dbReference type="InterPro" id="IPR050789">
    <property type="entry name" value="Diverse_Enzym_Activities"/>
</dbReference>
<proteinExistence type="predicted"/>
<evidence type="ECO:0000313" key="3">
    <source>
        <dbReference type="Proteomes" id="UP001519291"/>
    </source>
</evidence>
<evidence type="ECO:0000259" key="1">
    <source>
        <dbReference type="Pfam" id="PF00144"/>
    </source>
</evidence>
<gene>
    <name evidence="2" type="ORF">JO379_003635</name>
</gene>
<dbReference type="Proteomes" id="UP001519291">
    <property type="component" value="Unassembled WGS sequence"/>
</dbReference>
<dbReference type="InterPro" id="IPR001466">
    <property type="entry name" value="Beta-lactam-related"/>
</dbReference>
<dbReference type="SUPFAM" id="SSF56601">
    <property type="entry name" value="beta-lactamase/transpeptidase-like"/>
    <property type="match status" value="1"/>
</dbReference>
<name>A0ABS4Y606_9ACTN</name>
<protein>
    <submittedName>
        <fullName evidence="2">CubicO group peptidase (Beta-lactamase class C family)</fullName>
    </submittedName>
</protein>
<dbReference type="EMBL" id="JAGIOH010000001">
    <property type="protein sequence ID" value="MBP2404166.1"/>
    <property type="molecule type" value="Genomic_DNA"/>
</dbReference>
<dbReference type="GeneID" id="91570511"/>
<evidence type="ECO:0000313" key="2">
    <source>
        <dbReference type="EMBL" id="MBP2404166.1"/>
    </source>
</evidence>